<dbReference type="PROSITE" id="PS51257">
    <property type="entry name" value="PROKAR_LIPOPROTEIN"/>
    <property type="match status" value="1"/>
</dbReference>
<evidence type="ECO:0000313" key="2">
    <source>
        <dbReference type="EMBL" id="CAG5000086.1"/>
    </source>
</evidence>
<accession>A0A916JAQ6</accession>
<feature type="chain" id="PRO_5037642182" evidence="1">
    <location>
        <begin position="22"/>
        <end position="226"/>
    </location>
</feature>
<comment type="caution">
    <text evidence="2">The sequence shown here is derived from an EMBL/GenBank/DDBJ whole genome shotgun (WGS) entry which is preliminary data.</text>
</comment>
<feature type="signal peptide" evidence="1">
    <location>
        <begin position="1"/>
        <end position="21"/>
    </location>
</feature>
<reference evidence="2" key="1">
    <citation type="submission" date="2021-04" db="EMBL/GenBank/DDBJ databases">
        <authorList>
            <person name="Rodrigo-Torres L."/>
            <person name="Arahal R. D."/>
            <person name="Lucena T."/>
        </authorList>
    </citation>
    <scope>NUCLEOTIDE SEQUENCE</scope>
    <source>
        <strain evidence="2">CECT 9275</strain>
    </source>
</reference>
<protein>
    <submittedName>
        <fullName evidence="2">Uncharacterized protein</fullName>
    </submittedName>
</protein>
<evidence type="ECO:0000313" key="3">
    <source>
        <dbReference type="Proteomes" id="UP000680038"/>
    </source>
</evidence>
<name>A0A916JAQ6_9BACT</name>
<dbReference type="EMBL" id="CAJRAF010000002">
    <property type="protein sequence ID" value="CAG5000086.1"/>
    <property type="molecule type" value="Genomic_DNA"/>
</dbReference>
<gene>
    <name evidence="2" type="ORF">DYBT9275_02382</name>
</gene>
<dbReference type="RefSeq" id="WP_215239024.1">
    <property type="nucleotide sequence ID" value="NZ_CAJRAF010000002.1"/>
</dbReference>
<dbReference type="Proteomes" id="UP000680038">
    <property type="component" value="Unassembled WGS sequence"/>
</dbReference>
<proteinExistence type="predicted"/>
<keyword evidence="3" id="KW-1185">Reference proteome</keyword>
<sequence length="226" mass="25138">MKNRVTGILLLLTALVTSCQTDDKAEVTPANTSVTSRLIGTDSIATGSFLGIPVHAEASLAYQAIQELQSKGVSYLNIVGNVSSDLEQLHNRIPLYSYILLDRNQGTDSGIQITLESGKVKSIYLNSGAKLTQWPSNSRPESSVRLGDNSGDLYEKFVRIKAQSSYGNKFERIMLLTKDISSSYDRVMAQSPQWYFVNKTGSLWDQIQVYLKDGRVNYIKVSHYKD</sequence>
<keyword evidence="1" id="KW-0732">Signal</keyword>
<organism evidence="2 3">
    <name type="scientific">Dyadobacter helix</name>
    <dbReference type="NCBI Taxonomy" id="2822344"/>
    <lineage>
        <taxon>Bacteria</taxon>
        <taxon>Pseudomonadati</taxon>
        <taxon>Bacteroidota</taxon>
        <taxon>Cytophagia</taxon>
        <taxon>Cytophagales</taxon>
        <taxon>Spirosomataceae</taxon>
        <taxon>Dyadobacter</taxon>
    </lineage>
</organism>
<evidence type="ECO:0000256" key="1">
    <source>
        <dbReference type="SAM" id="SignalP"/>
    </source>
</evidence>
<dbReference type="AlphaFoldDB" id="A0A916JAQ6"/>